<reference evidence="1" key="2">
    <citation type="journal article" date="2015" name="Fish Shellfish Immunol.">
        <title>Early steps in the European eel (Anguilla anguilla)-Vibrio vulnificus interaction in the gills: Role of the RtxA13 toxin.</title>
        <authorList>
            <person name="Callol A."/>
            <person name="Pajuelo D."/>
            <person name="Ebbesson L."/>
            <person name="Teles M."/>
            <person name="MacKenzie S."/>
            <person name="Amaro C."/>
        </authorList>
    </citation>
    <scope>NUCLEOTIDE SEQUENCE</scope>
</reference>
<protein>
    <submittedName>
        <fullName evidence="1">Uncharacterized protein</fullName>
    </submittedName>
</protein>
<evidence type="ECO:0000313" key="1">
    <source>
        <dbReference type="EMBL" id="JAH50483.1"/>
    </source>
</evidence>
<reference evidence="1" key="1">
    <citation type="submission" date="2014-11" db="EMBL/GenBank/DDBJ databases">
        <authorList>
            <person name="Amaro Gonzalez C."/>
        </authorList>
    </citation>
    <scope>NUCLEOTIDE SEQUENCE</scope>
</reference>
<dbReference type="AlphaFoldDB" id="A0A0E9TCN8"/>
<organism evidence="1">
    <name type="scientific">Anguilla anguilla</name>
    <name type="common">European freshwater eel</name>
    <name type="synonym">Muraena anguilla</name>
    <dbReference type="NCBI Taxonomy" id="7936"/>
    <lineage>
        <taxon>Eukaryota</taxon>
        <taxon>Metazoa</taxon>
        <taxon>Chordata</taxon>
        <taxon>Craniata</taxon>
        <taxon>Vertebrata</taxon>
        <taxon>Euteleostomi</taxon>
        <taxon>Actinopterygii</taxon>
        <taxon>Neopterygii</taxon>
        <taxon>Teleostei</taxon>
        <taxon>Anguilliformes</taxon>
        <taxon>Anguillidae</taxon>
        <taxon>Anguilla</taxon>
    </lineage>
</organism>
<dbReference type="EMBL" id="GBXM01058094">
    <property type="protein sequence ID" value="JAH50483.1"/>
    <property type="molecule type" value="Transcribed_RNA"/>
</dbReference>
<dbReference type="PROSITE" id="PS51257">
    <property type="entry name" value="PROKAR_LIPOPROTEIN"/>
    <property type="match status" value="1"/>
</dbReference>
<name>A0A0E9TCN8_ANGAN</name>
<proteinExistence type="predicted"/>
<accession>A0A0E9TCN8</accession>
<sequence length="47" mass="5133">MDGRKTWQDFYFLTHGLPTSAAESTGSCCSTGSCSYCLHLHLALSFT</sequence>